<keyword evidence="2 5" id="KW-0547">Nucleotide-binding</keyword>
<gene>
    <name evidence="7" type="primary">FCS1</name>
    <name evidence="7" type="ORF">LMG9964_02432</name>
</gene>
<dbReference type="Pfam" id="PF13607">
    <property type="entry name" value="Succ_CoA_lig"/>
    <property type="match status" value="1"/>
</dbReference>
<dbReference type="InterPro" id="IPR016102">
    <property type="entry name" value="Succinyl-CoA_synth-like"/>
</dbReference>
<evidence type="ECO:0000256" key="5">
    <source>
        <dbReference type="PROSITE-ProRule" id="PRU00409"/>
    </source>
</evidence>
<comment type="similarity">
    <text evidence="4">In the N-terminal section; belongs to the acetate CoA ligase alpha subunit family.</text>
</comment>
<feature type="domain" description="ATP-grasp" evidence="6">
    <location>
        <begin position="493"/>
        <end position="529"/>
    </location>
</feature>
<dbReference type="InterPro" id="IPR013815">
    <property type="entry name" value="ATP_grasp_subdomain_1"/>
</dbReference>
<evidence type="ECO:0000256" key="1">
    <source>
        <dbReference type="ARBA" id="ARBA00022598"/>
    </source>
</evidence>
<dbReference type="Gene3D" id="3.30.1490.20">
    <property type="entry name" value="ATP-grasp fold, A domain"/>
    <property type="match status" value="1"/>
</dbReference>
<organism evidence="7 8">
    <name type="scientific">Paraburkholderia phenoliruptrix</name>
    <dbReference type="NCBI Taxonomy" id="252970"/>
    <lineage>
        <taxon>Bacteria</taxon>
        <taxon>Pseudomonadati</taxon>
        <taxon>Pseudomonadota</taxon>
        <taxon>Betaproteobacteria</taxon>
        <taxon>Burkholderiales</taxon>
        <taxon>Burkholderiaceae</taxon>
        <taxon>Paraburkholderia</taxon>
    </lineage>
</organism>
<dbReference type="InterPro" id="IPR032875">
    <property type="entry name" value="Succ_CoA_lig_flav_dom"/>
</dbReference>
<dbReference type="Gene3D" id="3.30.470.20">
    <property type="entry name" value="ATP-grasp fold, B domain"/>
    <property type="match status" value="1"/>
</dbReference>
<evidence type="ECO:0000256" key="3">
    <source>
        <dbReference type="ARBA" id="ARBA00022840"/>
    </source>
</evidence>
<dbReference type="PANTHER" id="PTHR43334:SF1">
    <property type="entry name" value="3-HYDROXYPROPIONATE--COA LIGASE [ADP-FORMING]"/>
    <property type="match status" value="1"/>
</dbReference>
<proteinExistence type="inferred from homology"/>
<accession>A0A6J5K484</accession>
<dbReference type="Pfam" id="PF13549">
    <property type="entry name" value="ATP-grasp_5"/>
    <property type="match status" value="1"/>
</dbReference>
<dbReference type="Pfam" id="PF19045">
    <property type="entry name" value="Ligase_CoA_2"/>
    <property type="match status" value="1"/>
</dbReference>
<dbReference type="InterPro" id="IPR043938">
    <property type="entry name" value="Ligase_CoA_dom"/>
</dbReference>
<dbReference type="EC" id="6.2.1.34" evidence="7"/>
<evidence type="ECO:0000256" key="2">
    <source>
        <dbReference type="ARBA" id="ARBA00022741"/>
    </source>
</evidence>
<dbReference type="PROSITE" id="PS50975">
    <property type="entry name" value="ATP_GRASP"/>
    <property type="match status" value="1"/>
</dbReference>
<keyword evidence="3 5" id="KW-0067">ATP-binding</keyword>
<dbReference type="SMART" id="SM00881">
    <property type="entry name" value="CoA_binding"/>
    <property type="match status" value="1"/>
</dbReference>
<evidence type="ECO:0000256" key="4">
    <source>
        <dbReference type="ARBA" id="ARBA00060888"/>
    </source>
</evidence>
<dbReference type="InterPro" id="IPR011761">
    <property type="entry name" value="ATP-grasp"/>
</dbReference>
<dbReference type="GO" id="GO:0050563">
    <property type="term" value="F:trans-feruloyl-CoA synthase activity"/>
    <property type="evidence" value="ECO:0007669"/>
    <property type="project" value="UniProtKB-EC"/>
</dbReference>
<dbReference type="GO" id="GO:0005524">
    <property type="term" value="F:ATP binding"/>
    <property type="evidence" value="ECO:0007669"/>
    <property type="project" value="UniProtKB-UniRule"/>
</dbReference>
<evidence type="ECO:0000313" key="7">
    <source>
        <dbReference type="EMBL" id="CAB4048791.1"/>
    </source>
</evidence>
<dbReference type="InterPro" id="IPR051538">
    <property type="entry name" value="Acyl-CoA_Synth/Transferase"/>
</dbReference>
<dbReference type="GO" id="GO:0046872">
    <property type="term" value="F:metal ion binding"/>
    <property type="evidence" value="ECO:0007669"/>
    <property type="project" value="InterPro"/>
</dbReference>
<dbReference type="SUPFAM" id="SSF51735">
    <property type="entry name" value="NAD(P)-binding Rossmann-fold domains"/>
    <property type="match status" value="1"/>
</dbReference>
<dbReference type="Gene3D" id="3.40.50.720">
    <property type="entry name" value="NAD(P)-binding Rossmann-like Domain"/>
    <property type="match status" value="1"/>
</dbReference>
<dbReference type="AlphaFoldDB" id="A0A6J5K484"/>
<reference evidence="7 8" key="1">
    <citation type="submission" date="2020-04" db="EMBL/GenBank/DDBJ databases">
        <authorList>
            <person name="De Canck E."/>
        </authorList>
    </citation>
    <scope>NUCLEOTIDE SEQUENCE [LARGE SCALE GENOMIC DNA]</scope>
    <source>
        <strain evidence="7 8">LMG 9964</strain>
    </source>
</reference>
<dbReference type="RefSeq" id="WP_041745474.1">
    <property type="nucleotide sequence ID" value="NZ_CADILN010000002.1"/>
</dbReference>
<dbReference type="SUPFAM" id="SSF56059">
    <property type="entry name" value="Glutathione synthetase ATP-binding domain-like"/>
    <property type="match status" value="1"/>
</dbReference>
<evidence type="ECO:0000313" key="8">
    <source>
        <dbReference type="Proteomes" id="UP000494102"/>
    </source>
</evidence>
<dbReference type="Pfam" id="PF13380">
    <property type="entry name" value="CoA_binding_2"/>
    <property type="match status" value="1"/>
</dbReference>
<dbReference type="InterPro" id="IPR003781">
    <property type="entry name" value="CoA-bd"/>
</dbReference>
<protein>
    <submittedName>
        <fullName evidence="7">Trans-feruloyl-CoA synthase FCS1</fullName>
        <ecNumber evidence="7">6.2.1.34</ecNumber>
    </submittedName>
</protein>
<dbReference type="GeneID" id="27797418"/>
<dbReference type="Gene3D" id="3.40.50.261">
    <property type="entry name" value="Succinyl-CoA synthetase domains"/>
    <property type="match status" value="2"/>
</dbReference>
<evidence type="ECO:0000259" key="6">
    <source>
        <dbReference type="PROSITE" id="PS50975"/>
    </source>
</evidence>
<dbReference type="EMBL" id="CADILN010000002">
    <property type="protein sequence ID" value="CAB4048791.1"/>
    <property type="molecule type" value="Genomic_DNA"/>
</dbReference>
<keyword evidence="1 7" id="KW-0436">Ligase</keyword>
<dbReference type="Proteomes" id="UP000494102">
    <property type="component" value="Unassembled WGS sequence"/>
</dbReference>
<sequence length="718" mass="75395">MHPLSPLLNPNSIAVLGASPRAEALGNTVIRNLQRIGYAGAIYPVHPGAPEVLGIPAYANLDDIPGSVDCAVIALSYDKALPALEALNARGVRNAVLYASGFAETGAEGAALQEQLTRYCNQNGINLCGPNCLGLYSVASRVSLYSAALPENLRPGGLSLLSHSGSACIALSNLDRLGFSHLVSLGNGAVTDIADYLDYVAQDEHTTVAALFIETLRDPEKFAVAARKMRAAGKPVVALKVGRSSSGAAASAAHTGALATPDTALQAFFHRLGVVLVEDYDELIETCVLFLGNDRKPKSNGVAVLNVSGGELALTCDIAERVGLTLPDLTPATVNLLREILPPFGAPRNPLDATGVAVFDIDMYGACLRALLADPAISLVAISQDCPSTLGKDQAATYRRLAQAVAKVNADAAKPIVFFNNISDTIHPAVLEPLNEASVPSLCGMRNALRAIGHLIDHHAHAEVKHTSVGHLRDEQWAERLASGLPFTERESKAFLADHGIAVTREQLATNADDAASAAKRLGFPVVLKIDSEDIPHKTEVGGVVLNLASEAEVATAFDDLIARVRKHMPQAHINGALVQQQIDKGIEAIVGIATHKPFGPGVLVGSGGVLVELVKDATFDIAPVTTRDASSMIARTRLADLTRGFRGATPADREALAELVSRLSEVAIVYADELDAMDLNPVSVQPIGKGAIVLDALIIPKADNKTLSATNIEEAQT</sequence>
<dbReference type="FunFam" id="3.30.1490.20:FF:000020">
    <property type="entry name" value="Protein lysine acetyltransferase"/>
    <property type="match status" value="1"/>
</dbReference>
<dbReference type="GO" id="GO:0043758">
    <property type="term" value="F:acetate-CoA ligase (ADP-forming) activity"/>
    <property type="evidence" value="ECO:0007669"/>
    <property type="project" value="InterPro"/>
</dbReference>
<dbReference type="InterPro" id="IPR036291">
    <property type="entry name" value="NAD(P)-bd_dom_sf"/>
</dbReference>
<dbReference type="SUPFAM" id="SSF52210">
    <property type="entry name" value="Succinyl-CoA synthetase domains"/>
    <property type="match status" value="2"/>
</dbReference>
<dbReference type="PANTHER" id="PTHR43334">
    <property type="entry name" value="ACETATE--COA LIGASE [ADP-FORMING]"/>
    <property type="match status" value="1"/>
</dbReference>
<name>A0A6J5K484_9BURK</name>